<evidence type="ECO:0000256" key="3">
    <source>
        <dbReference type="ARBA" id="ARBA00022723"/>
    </source>
</evidence>
<reference evidence="9" key="1">
    <citation type="submission" date="2020-05" db="EMBL/GenBank/DDBJ databases">
        <authorList>
            <person name="Chiriac C."/>
            <person name="Salcher M."/>
            <person name="Ghai R."/>
            <person name="Kavagutti S V."/>
        </authorList>
    </citation>
    <scope>NUCLEOTIDE SEQUENCE</scope>
</reference>
<dbReference type="PANTHER" id="PTHR19136:SF81">
    <property type="entry name" value="MOLYBDENUM COFACTOR GUANYLYLTRANSFERASE"/>
    <property type="match status" value="1"/>
</dbReference>
<dbReference type="SUPFAM" id="SSF53448">
    <property type="entry name" value="Nucleotide-diphospho-sugar transferases"/>
    <property type="match status" value="1"/>
</dbReference>
<keyword evidence="2" id="KW-0808">Transferase</keyword>
<evidence type="ECO:0000313" key="9">
    <source>
        <dbReference type="EMBL" id="CAB4870219.1"/>
    </source>
</evidence>
<proteinExistence type="predicted"/>
<dbReference type="GO" id="GO:0016779">
    <property type="term" value="F:nucleotidyltransferase activity"/>
    <property type="evidence" value="ECO:0007669"/>
    <property type="project" value="TreeGrafter"/>
</dbReference>
<dbReference type="InterPro" id="IPR029044">
    <property type="entry name" value="Nucleotide-diphossugar_trans"/>
</dbReference>
<evidence type="ECO:0000256" key="1">
    <source>
        <dbReference type="ARBA" id="ARBA00022490"/>
    </source>
</evidence>
<keyword evidence="5" id="KW-0460">Magnesium</keyword>
<evidence type="ECO:0000256" key="7">
    <source>
        <dbReference type="ARBA" id="ARBA00023150"/>
    </source>
</evidence>
<keyword evidence="7" id="KW-0501">Molybdenum cofactor biosynthesis</keyword>
<evidence type="ECO:0000256" key="4">
    <source>
        <dbReference type="ARBA" id="ARBA00022741"/>
    </source>
</evidence>
<accession>A0A6J7DPJ8</accession>
<dbReference type="AlphaFoldDB" id="A0A6J7DPJ8"/>
<dbReference type="EMBL" id="CAFBLH010000027">
    <property type="protein sequence ID" value="CAB4870219.1"/>
    <property type="molecule type" value="Genomic_DNA"/>
</dbReference>
<keyword evidence="3" id="KW-0479">Metal-binding</keyword>
<evidence type="ECO:0000256" key="2">
    <source>
        <dbReference type="ARBA" id="ARBA00022679"/>
    </source>
</evidence>
<evidence type="ECO:0000256" key="5">
    <source>
        <dbReference type="ARBA" id="ARBA00022842"/>
    </source>
</evidence>
<keyword evidence="4" id="KW-0547">Nucleotide-binding</keyword>
<keyword evidence="1" id="KW-0963">Cytoplasm</keyword>
<keyword evidence="6" id="KW-0342">GTP-binding</keyword>
<dbReference type="GO" id="GO:0005525">
    <property type="term" value="F:GTP binding"/>
    <property type="evidence" value="ECO:0007669"/>
    <property type="project" value="UniProtKB-KW"/>
</dbReference>
<organism evidence="9">
    <name type="scientific">freshwater metagenome</name>
    <dbReference type="NCBI Taxonomy" id="449393"/>
    <lineage>
        <taxon>unclassified sequences</taxon>
        <taxon>metagenomes</taxon>
        <taxon>ecological metagenomes</taxon>
    </lineage>
</organism>
<dbReference type="GO" id="GO:0046872">
    <property type="term" value="F:metal ion binding"/>
    <property type="evidence" value="ECO:0007669"/>
    <property type="project" value="UniProtKB-KW"/>
</dbReference>
<name>A0A6J7DPJ8_9ZZZZ</name>
<dbReference type="Pfam" id="PF12804">
    <property type="entry name" value="NTP_transf_3"/>
    <property type="match status" value="1"/>
</dbReference>
<feature type="domain" description="MobA-like NTP transferase" evidence="8">
    <location>
        <begin position="9"/>
        <end position="154"/>
    </location>
</feature>
<sequence length="200" mass="21385">MQSKSANLIVLSGGTSVRFGSDKSQALLNGASLISRILAAIPSNFSVVIVGEDPKISGSEYICVQENPKGGGPVAGFKAGIDACTSELVVLVAVDMPFVLPSVIKLLNLVRVNDDAVIFIDANGFAQPLAAVYRRESIQRALVDLGDVHGRSMRELVSLLKVQEIVMTDDVKQVFMDIDTQADLSRAIAFLTQVKDNPQL</sequence>
<dbReference type="PANTHER" id="PTHR19136">
    <property type="entry name" value="MOLYBDENUM COFACTOR GUANYLYLTRANSFERASE"/>
    <property type="match status" value="1"/>
</dbReference>
<protein>
    <submittedName>
        <fullName evidence="9">Unannotated protein</fullName>
    </submittedName>
</protein>
<dbReference type="GO" id="GO:0006777">
    <property type="term" value="P:Mo-molybdopterin cofactor biosynthetic process"/>
    <property type="evidence" value="ECO:0007669"/>
    <property type="project" value="UniProtKB-KW"/>
</dbReference>
<evidence type="ECO:0000256" key="6">
    <source>
        <dbReference type="ARBA" id="ARBA00023134"/>
    </source>
</evidence>
<dbReference type="InterPro" id="IPR013482">
    <property type="entry name" value="Molybde_CF_guanTrfase"/>
</dbReference>
<dbReference type="Gene3D" id="3.90.550.10">
    <property type="entry name" value="Spore Coat Polysaccharide Biosynthesis Protein SpsA, Chain A"/>
    <property type="match status" value="1"/>
</dbReference>
<evidence type="ECO:0000259" key="8">
    <source>
        <dbReference type="Pfam" id="PF12804"/>
    </source>
</evidence>
<gene>
    <name evidence="9" type="ORF">UFOPK3342_00930</name>
</gene>
<dbReference type="InterPro" id="IPR025877">
    <property type="entry name" value="MobA-like_NTP_Trfase"/>
</dbReference>
<dbReference type="CDD" id="cd02503">
    <property type="entry name" value="MobA"/>
    <property type="match status" value="1"/>
</dbReference>